<gene>
    <name evidence="3" type="ORF">C445_04223</name>
</gene>
<feature type="compositionally biased region" description="Basic and acidic residues" evidence="1">
    <location>
        <begin position="352"/>
        <end position="361"/>
    </location>
</feature>
<organism evidence="3 4">
    <name type="scientific">Natronobacterium lacisalsi AJ5</name>
    <dbReference type="NCBI Taxonomy" id="358396"/>
    <lineage>
        <taxon>Archaea</taxon>
        <taxon>Methanobacteriati</taxon>
        <taxon>Methanobacteriota</taxon>
        <taxon>Stenosarchaea group</taxon>
        <taxon>Halobacteria</taxon>
        <taxon>Halobacteriales</taxon>
        <taxon>Natrialbaceae</taxon>
        <taxon>Natronobacterium</taxon>
    </lineage>
</organism>
<keyword evidence="2" id="KW-0472">Membrane</keyword>
<dbReference type="InterPro" id="IPR055966">
    <property type="entry name" value="DUF7544"/>
</dbReference>
<sequence length="388" mass="40982">MDAIDDLGDAIDVTRDLLLPVRVGLWLKLAVVAFFVGGNTGLGGGSGAPTGDFEPTVQEPGVDAPVGELPDDVLAIAAILVVAAIVLWLGFSLISAIMEFVFLESLRSGEVRIRRFAGANLGRGLRLFGFRLVAGLVLLVVIGVPLAYVLLGAPSPEAVIGELLGIVLLGIVLGLVYTIVMRFTSEFVAPVMLLEERGVLSAWSRFWGALTSNLGEYAVYLVLVWILGIVVNIAAGFLILFAAIVVLIPFGIVGFLLVSLGDVGVWLAAPVVVLAVLAVLLVVAIVQMPVRTYFQYYALLLLGDTDADLDLIPERRAAAREGERGGTGGAGAVSSSDSGPDDGSDPGTPDGRWGRDSRDEGSVEETPLWDREDGDGDESDRDNDDRGW</sequence>
<comment type="caution">
    <text evidence="3">The sequence shown here is derived from an EMBL/GenBank/DDBJ whole genome shotgun (WGS) entry which is preliminary data.</text>
</comment>
<evidence type="ECO:0000313" key="3">
    <source>
        <dbReference type="EMBL" id="EMA36032.1"/>
    </source>
</evidence>
<keyword evidence="2" id="KW-0812">Transmembrane</keyword>
<feature type="region of interest" description="Disordered" evidence="1">
    <location>
        <begin position="319"/>
        <end position="388"/>
    </location>
</feature>
<dbReference type="eggNOG" id="arCOG04706">
    <property type="taxonomic scope" value="Archaea"/>
</dbReference>
<evidence type="ECO:0000313" key="4">
    <source>
        <dbReference type="Proteomes" id="UP000011555"/>
    </source>
</evidence>
<feature type="transmembrane region" description="Helical" evidence="2">
    <location>
        <begin position="233"/>
        <end position="258"/>
    </location>
</feature>
<dbReference type="RefSeq" id="WP_007140587.1">
    <property type="nucleotide sequence ID" value="NZ_AOLZ01000022.1"/>
</dbReference>
<dbReference type="InParanoid" id="M0LR29"/>
<dbReference type="PATRIC" id="fig|358396.7.peg.864"/>
<evidence type="ECO:0000256" key="1">
    <source>
        <dbReference type="SAM" id="MobiDB-lite"/>
    </source>
</evidence>
<dbReference type="STRING" id="358396.CHINAEXTREME_19330"/>
<keyword evidence="2" id="KW-1133">Transmembrane helix</keyword>
<dbReference type="Pfam" id="PF24400">
    <property type="entry name" value="DUF7544"/>
    <property type="match status" value="1"/>
</dbReference>
<feature type="transmembrane region" description="Helical" evidence="2">
    <location>
        <begin position="265"/>
        <end position="286"/>
    </location>
</feature>
<keyword evidence="4" id="KW-1185">Reference proteome</keyword>
<feature type="transmembrane region" description="Helical" evidence="2">
    <location>
        <begin position="124"/>
        <end position="151"/>
    </location>
</feature>
<proteinExistence type="predicted"/>
<dbReference type="AlphaFoldDB" id="M0LR29"/>
<accession>M0LR29</accession>
<protein>
    <recommendedName>
        <fullName evidence="5">Glycerophosphoryl diester phosphodiesterase membrane domain-containing protein</fullName>
    </recommendedName>
</protein>
<dbReference type="Proteomes" id="UP000011555">
    <property type="component" value="Unassembled WGS sequence"/>
</dbReference>
<feature type="transmembrane region" description="Helical" evidence="2">
    <location>
        <begin position="163"/>
        <end position="185"/>
    </location>
</feature>
<evidence type="ECO:0008006" key="5">
    <source>
        <dbReference type="Google" id="ProtNLM"/>
    </source>
</evidence>
<evidence type="ECO:0000256" key="2">
    <source>
        <dbReference type="SAM" id="Phobius"/>
    </source>
</evidence>
<dbReference type="EMBL" id="AOLZ01000022">
    <property type="protein sequence ID" value="EMA36032.1"/>
    <property type="molecule type" value="Genomic_DNA"/>
</dbReference>
<feature type="compositionally biased region" description="Acidic residues" evidence="1">
    <location>
        <begin position="372"/>
        <end position="382"/>
    </location>
</feature>
<name>M0LR29_NATLA</name>
<feature type="transmembrane region" description="Helical" evidence="2">
    <location>
        <begin position="73"/>
        <end position="103"/>
    </location>
</feature>
<reference evidence="3 4" key="1">
    <citation type="journal article" date="2014" name="PLoS Genet.">
        <title>Phylogenetically driven sequencing of extremely halophilic archaea reveals strategies for static and dynamic osmo-response.</title>
        <authorList>
            <person name="Becker E.A."/>
            <person name="Seitzer P.M."/>
            <person name="Tritt A."/>
            <person name="Larsen D."/>
            <person name="Krusor M."/>
            <person name="Yao A.I."/>
            <person name="Wu D."/>
            <person name="Madern D."/>
            <person name="Eisen J.A."/>
            <person name="Darling A.E."/>
            <person name="Facciotti M.T."/>
        </authorList>
    </citation>
    <scope>NUCLEOTIDE SEQUENCE [LARGE SCALE GENOMIC DNA]</scope>
    <source>
        <strain evidence="3 4">AJ5</strain>
    </source>
</reference>